<comment type="subcellular location">
    <subcellularLocation>
        <location evidence="1">Secreted</location>
    </subcellularLocation>
</comment>
<protein>
    <submittedName>
        <fullName evidence="10">Pepsin-I3 domain-containing protein</fullName>
    </submittedName>
</protein>
<reference evidence="8 9" key="2">
    <citation type="submission" date="2018-10" db="EMBL/GenBank/DDBJ databases">
        <authorList>
            <consortium name="Pathogen Informatics"/>
        </authorList>
    </citation>
    <scope>NUCLEOTIDE SEQUENCE [LARGE SCALE GENOMIC DNA]</scope>
</reference>
<dbReference type="WBParaSite" id="EVEC_0000951501-mRNA-1">
    <property type="protein sequence ID" value="EVEC_0000951501-mRNA-1"/>
    <property type="gene ID" value="EVEC_0000951501"/>
</dbReference>
<name>A0A0N4VFJ2_ENTVE</name>
<keyword evidence="3" id="KW-0964">Secreted</keyword>
<dbReference type="OrthoDB" id="5807244at2759"/>
<gene>
    <name evidence="8" type="ORF">EVEC_LOCUS8925</name>
</gene>
<keyword evidence="4" id="KW-0732">Signal</keyword>
<feature type="region of interest" description="Disordered" evidence="6">
    <location>
        <begin position="189"/>
        <end position="235"/>
    </location>
</feature>
<dbReference type="PANTHER" id="PTHR37969:SF1">
    <property type="entry name" value="PROTEIN CBG13105"/>
    <property type="match status" value="1"/>
</dbReference>
<dbReference type="InterPro" id="IPR010480">
    <property type="entry name" value="Pepsin-I3"/>
</dbReference>
<dbReference type="Gene3D" id="3.30.1120.50">
    <property type="entry name" value="Pepsin inhibitor-3"/>
    <property type="match status" value="2"/>
</dbReference>
<keyword evidence="5" id="KW-1015">Disulfide bond</keyword>
<evidence type="ECO:0000256" key="3">
    <source>
        <dbReference type="ARBA" id="ARBA00022525"/>
    </source>
</evidence>
<proteinExistence type="inferred from homology"/>
<reference evidence="10" key="1">
    <citation type="submission" date="2017-02" db="UniProtKB">
        <authorList>
            <consortium name="WormBaseParasite"/>
        </authorList>
    </citation>
    <scope>IDENTIFICATION</scope>
</reference>
<dbReference type="PANTHER" id="PTHR37969">
    <property type="entry name" value="PROTEIN CBG07421-RELATED"/>
    <property type="match status" value="1"/>
</dbReference>
<dbReference type="AlphaFoldDB" id="A0A0N4VFJ2"/>
<sequence>MSILIKPPDALTISGSHRYSSLCVVSGNMLFANSYFVRELTKDEADELADYEEAINEYNKMLHEHITGATKSPTEWIFGGRFILPFEQRTMPRRPAAPSFCTGPDTVIHQLDGCIVQNYRVYIGPLYVRQLNDNEKAELDEYDIKVKEYKEKAIENMKRQLGTMISGVWYPYDRGIIRHRQILLGGIQEGSVNSNNSSTVTSNENSTTEPNTPSTTTITPPPQPPRPPKLCTQIF</sequence>
<dbReference type="EMBL" id="UXUI01009699">
    <property type="protein sequence ID" value="VDD94174.1"/>
    <property type="molecule type" value="Genomic_DNA"/>
</dbReference>
<accession>A0A0N4VFJ2</accession>
<evidence type="ECO:0000313" key="10">
    <source>
        <dbReference type="WBParaSite" id="EVEC_0000951501-mRNA-1"/>
    </source>
</evidence>
<evidence type="ECO:0000256" key="5">
    <source>
        <dbReference type="ARBA" id="ARBA00023157"/>
    </source>
</evidence>
<keyword evidence="9" id="KW-1185">Reference proteome</keyword>
<evidence type="ECO:0000256" key="1">
    <source>
        <dbReference type="ARBA" id="ARBA00004613"/>
    </source>
</evidence>
<organism evidence="10">
    <name type="scientific">Enterobius vermicularis</name>
    <name type="common">Human pinworm</name>
    <dbReference type="NCBI Taxonomy" id="51028"/>
    <lineage>
        <taxon>Eukaryota</taxon>
        <taxon>Metazoa</taxon>
        <taxon>Ecdysozoa</taxon>
        <taxon>Nematoda</taxon>
        <taxon>Chromadorea</taxon>
        <taxon>Rhabditida</taxon>
        <taxon>Spirurina</taxon>
        <taxon>Oxyuridomorpha</taxon>
        <taxon>Oxyuroidea</taxon>
        <taxon>Oxyuridae</taxon>
        <taxon>Enterobius</taxon>
    </lineage>
</organism>
<feature type="domain" description="Pepsin inhibitor-3-like repeated" evidence="7">
    <location>
        <begin position="94"/>
        <end position="160"/>
    </location>
</feature>
<feature type="domain" description="Pepsin inhibitor-3-like repeated" evidence="7">
    <location>
        <begin position="18"/>
        <end position="67"/>
    </location>
</feature>
<evidence type="ECO:0000313" key="9">
    <source>
        <dbReference type="Proteomes" id="UP000274131"/>
    </source>
</evidence>
<dbReference type="Proteomes" id="UP000274131">
    <property type="component" value="Unassembled WGS sequence"/>
</dbReference>
<dbReference type="Pfam" id="PF06394">
    <property type="entry name" value="Pepsin-I3"/>
    <property type="match status" value="2"/>
</dbReference>
<dbReference type="SUPFAM" id="SSF55149">
    <property type="entry name" value="Pepsin inhibitor-3"/>
    <property type="match status" value="1"/>
</dbReference>
<evidence type="ECO:0000256" key="4">
    <source>
        <dbReference type="ARBA" id="ARBA00022729"/>
    </source>
</evidence>
<feature type="compositionally biased region" description="Pro residues" evidence="6">
    <location>
        <begin position="219"/>
        <end position="228"/>
    </location>
</feature>
<evidence type="ECO:0000256" key="2">
    <source>
        <dbReference type="ARBA" id="ARBA00008019"/>
    </source>
</evidence>
<comment type="similarity">
    <text evidence="2">Belongs to the protease inhibitor I33 family.</text>
</comment>
<evidence type="ECO:0000313" key="8">
    <source>
        <dbReference type="EMBL" id="VDD94174.1"/>
    </source>
</evidence>
<dbReference type="GO" id="GO:0005576">
    <property type="term" value="C:extracellular region"/>
    <property type="evidence" value="ECO:0007669"/>
    <property type="project" value="UniProtKB-SubCell"/>
</dbReference>
<evidence type="ECO:0000259" key="7">
    <source>
        <dbReference type="Pfam" id="PF06394"/>
    </source>
</evidence>
<evidence type="ECO:0000256" key="6">
    <source>
        <dbReference type="SAM" id="MobiDB-lite"/>
    </source>
</evidence>
<dbReference type="InterPro" id="IPR051901">
    <property type="entry name" value="Protease_Inhibitor_I33"/>
</dbReference>
<dbReference type="InterPro" id="IPR038412">
    <property type="entry name" value="Pepsin-I3_sf"/>
</dbReference>
<feature type="compositionally biased region" description="Low complexity" evidence="6">
    <location>
        <begin position="193"/>
        <end position="218"/>
    </location>
</feature>